<dbReference type="GO" id="GO:0005737">
    <property type="term" value="C:cytoplasm"/>
    <property type="evidence" value="ECO:0007669"/>
    <property type="project" value="TreeGrafter"/>
</dbReference>
<dbReference type="GO" id="GO:0008270">
    <property type="term" value="F:zinc ion binding"/>
    <property type="evidence" value="ECO:0007669"/>
    <property type="project" value="InterPro"/>
</dbReference>
<dbReference type="InterPro" id="IPR005850">
    <property type="entry name" value="GalP_Utransf_C"/>
</dbReference>
<reference evidence="17" key="1">
    <citation type="submission" date="2020-06" db="EMBL/GenBank/DDBJ databases">
        <title>Legume-microbial interactions unlock mineral nutrients during tropical forest succession.</title>
        <authorList>
            <person name="Epihov D.Z."/>
        </authorList>
    </citation>
    <scope>NUCLEOTIDE SEQUENCE [LARGE SCALE GENOMIC DNA]</scope>
    <source>
        <strain evidence="17">Pan2503</strain>
    </source>
</reference>
<dbReference type="Proteomes" id="UP000567293">
    <property type="component" value="Unassembled WGS sequence"/>
</dbReference>
<dbReference type="GO" id="GO:0033499">
    <property type="term" value="P:galactose catabolic process via UDP-galactose, Leloir pathway"/>
    <property type="evidence" value="ECO:0007669"/>
    <property type="project" value="TreeGrafter"/>
</dbReference>
<dbReference type="Gene3D" id="3.30.428.10">
    <property type="entry name" value="HIT-like"/>
    <property type="match status" value="2"/>
</dbReference>
<dbReference type="PANTHER" id="PTHR11943">
    <property type="entry name" value="GALACTOSE-1-PHOSPHATE URIDYLYLTRANSFERASE"/>
    <property type="match status" value="1"/>
</dbReference>
<keyword evidence="12 14" id="KW-0119">Carbohydrate metabolism</keyword>
<comment type="catalytic activity">
    <reaction evidence="1 14">
        <text>alpha-D-galactose 1-phosphate + UDP-alpha-D-glucose = alpha-D-glucose 1-phosphate + UDP-alpha-D-galactose</text>
        <dbReference type="Rhea" id="RHEA:13989"/>
        <dbReference type="ChEBI" id="CHEBI:58336"/>
        <dbReference type="ChEBI" id="CHEBI:58601"/>
        <dbReference type="ChEBI" id="CHEBI:58885"/>
        <dbReference type="ChEBI" id="CHEBI:66914"/>
        <dbReference type="EC" id="2.7.7.12"/>
    </reaction>
</comment>
<organism evidence="17 18">
    <name type="scientific">Candidatus Acidiferrum panamense</name>
    <dbReference type="NCBI Taxonomy" id="2741543"/>
    <lineage>
        <taxon>Bacteria</taxon>
        <taxon>Pseudomonadati</taxon>
        <taxon>Acidobacteriota</taxon>
        <taxon>Terriglobia</taxon>
        <taxon>Candidatus Acidiferrales</taxon>
        <taxon>Candidatus Acidiferrum</taxon>
    </lineage>
</organism>
<dbReference type="InterPro" id="IPR001937">
    <property type="entry name" value="GalP_UDPtransf1"/>
</dbReference>
<accession>A0A7V8NWG0</accession>
<dbReference type="NCBIfam" id="TIGR00209">
    <property type="entry name" value="galT_1"/>
    <property type="match status" value="1"/>
</dbReference>
<evidence type="ECO:0000256" key="12">
    <source>
        <dbReference type="ARBA" id="ARBA00023277"/>
    </source>
</evidence>
<dbReference type="Pfam" id="PF02744">
    <property type="entry name" value="GalP_UDP_tr_C"/>
    <property type="match status" value="1"/>
</dbReference>
<dbReference type="AlphaFoldDB" id="A0A7V8NWG0"/>
<comment type="cofactor">
    <cofactor evidence="2">
        <name>Zn(2+)</name>
        <dbReference type="ChEBI" id="CHEBI:29105"/>
    </cofactor>
</comment>
<comment type="similarity">
    <text evidence="4 14">Belongs to the galactose-1-phosphate uridylyltransferase type 1 family.</text>
</comment>
<evidence type="ECO:0000256" key="1">
    <source>
        <dbReference type="ARBA" id="ARBA00001107"/>
    </source>
</evidence>
<keyword evidence="8 14" id="KW-0548">Nucleotidyltransferase</keyword>
<dbReference type="EMBL" id="JACDQQ010002662">
    <property type="protein sequence ID" value="MBA0088759.1"/>
    <property type="molecule type" value="Genomic_DNA"/>
</dbReference>
<dbReference type="InterPro" id="IPR005849">
    <property type="entry name" value="GalP_Utransf_N"/>
</dbReference>
<dbReference type="UniPathway" id="UPA00214"/>
<dbReference type="SUPFAM" id="SSF54197">
    <property type="entry name" value="HIT-like"/>
    <property type="match status" value="2"/>
</dbReference>
<evidence type="ECO:0000256" key="3">
    <source>
        <dbReference type="ARBA" id="ARBA00004947"/>
    </source>
</evidence>
<comment type="caution">
    <text evidence="17">The sequence shown here is derived from an EMBL/GenBank/DDBJ whole genome shotgun (WGS) entry which is preliminary data.</text>
</comment>
<evidence type="ECO:0000256" key="11">
    <source>
        <dbReference type="ARBA" id="ARBA00023144"/>
    </source>
</evidence>
<dbReference type="InterPro" id="IPR019779">
    <property type="entry name" value="GalP_UDPtransf1_His-AS"/>
</dbReference>
<evidence type="ECO:0000256" key="14">
    <source>
        <dbReference type="RuleBase" id="RU000506"/>
    </source>
</evidence>
<sequence>MNTNFEELASTPHKRFNPLLREWVLVSPQRTARPWQGKVEKLPPASSVAYDPSCYLCPGNKRAGGKQTPQYVETFAFDNDFPALLPDSKSLDYEEHRLLVAQTDRGVCRVLCFSPRHDLTIPRMNGRELYAVVDAWTEQFSLLGKIPWVRHVQIFENRGELMGASNPHPHCQIWANATLPNLPAREDETLCAYNAEKHSCLLCDYLQLELRRNERIVCQNEAFIVLVPFWAVWPFETLVLSKRHVASLDQLNEGERGLLGAILRQITTRYDNLFE</sequence>
<evidence type="ECO:0000256" key="2">
    <source>
        <dbReference type="ARBA" id="ARBA00001947"/>
    </source>
</evidence>
<proteinExistence type="inferred from homology"/>
<evidence type="ECO:0000256" key="6">
    <source>
        <dbReference type="ARBA" id="ARBA00016340"/>
    </source>
</evidence>
<feature type="non-terminal residue" evidence="17">
    <location>
        <position position="275"/>
    </location>
</feature>
<dbReference type="EC" id="2.7.7.12" evidence="5 13"/>
<dbReference type="Pfam" id="PF01087">
    <property type="entry name" value="GalP_UDP_transf"/>
    <property type="match status" value="1"/>
</dbReference>
<evidence type="ECO:0000259" key="16">
    <source>
        <dbReference type="Pfam" id="PF02744"/>
    </source>
</evidence>
<evidence type="ECO:0000256" key="13">
    <source>
        <dbReference type="NCBIfam" id="TIGR00209"/>
    </source>
</evidence>
<evidence type="ECO:0000313" key="17">
    <source>
        <dbReference type="EMBL" id="MBA0088759.1"/>
    </source>
</evidence>
<keyword evidence="11 14" id="KW-0299">Galactose metabolism</keyword>
<keyword evidence="18" id="KW-1185">Reference proteome</keyword>
<keyword evidence="10" id="KW-0862">Zinc</keyword>
<evidence type="ECO:0000256" key="8">
    <source>
        <dbReference type="ARBA" id="ARBA00022695"/>
    </source>
</evidence>
<evidence type="ECO:0000256" key="5">
    <source>
        <dbReference type="ARBA" id="ARBA00012384"/>
    </source>
</evidence>
<evidence type="ECO:0000313" key="18">
    <source>
        <dbReference type="Proteomes" id="UP000567293"/>
    </source>
</evidence>
<evidence type="ECO:0000256" key="10">
    <source>
        <dbReference type="ARBA" id="ARBA00022833"/>
    </source>
</evidence>
<keyword evidence="7 14" id="KW-0808">Transferase</keyword>
<protein>
    <recommendedName>
        <fullName evidence="6 13">Galactose-1-phosphate uridylyltransferase</fullName>
        <ecNumber evidence="5 13">2.7.7.12</ecNumber>
    </recommendedName>
</protein>
<evidence type="ECO:0000256" key="4">
    <source>
        <dbReference type="ARBA" id="ARBA00010951"/>
    </source>
</evidence>
<dbReference type="GO" id="GO:0008108">
    <property type="term" value="F:UDP-glucose:hexose-1-phosphate uridylyltransferase activity"/>
    <property type="evidence" value="ECO:0007669"/>
    <property type="project" value="UniProtKB-UniRule"/>
</dbReference>
<dbReference type="PANTHER" id="PTHR11943:SF1">
    <property type="entry name" value="GALACTOSE-1-PHOSPHATE URIDYLYLTRANSFERASE"/>
    <property type="match status" value="1"/>
</dbReference>
<evidence type="ECO:0000259" key="15">
    <source>
        <dbReference type="Pfam" id="PF01087"/>
    </source>
</evidence>
<gene>
    <name evidence="17" type="primary">galT</name>
    <name evidence="17" type="ORF">HRJ53_27530</name>
</gene>
<dbReference type="PROSITE" id="PS00117">
    <property type="entry name" value="GAL_P_UDP_TRANSF_I"/>
    <property type="match status" value="1"/>
</dbReference>
<comment type="pathway">
    <text evidence="3 14">Carbohydrate metabolism; galactose metabolism.</text>
</comment>
<dbReference type="InterPro" id="IPR036265">
    <property type="entry name" value="HIT-like_sf"/>
</dbReference>
<name>A0A7V8NWG0_9BACT</name>
<feature type="domain" description="Galactose-1-phosphate uridyl transferase C-terminal" evidence="16">
    <location>
        <begin position="188"/>
        <end position="275"/>
    </location>
</feature>
<evidence type="ECO:0000256" key="9">
    <source>
        <dbReference type="ARBA" id="ARBA00022723"/>
    </source>
</evidence>
<evidence type="ECO:0000256" key="7">
    <source>
        <dbReference type="ARBA" id="ARBA00022679"/>
    </source>
</evidence>
<feature type="domain" description="Galactose-1-phosphate uridyl transferase N-terminal" evidence="15">
    <location>
        <begin position="8"/>
        <end position="180"/>
    </location>
</feature>
<keyword evidence="9 14" id="KW-0479">Metal-binding</keyword>